<dbReference type="InterPro" id="IPR029044">
    <property type="entry name" value="Nucleotide-diphossugar_trans"/>
</dbReference>
<evidence type="ECO:0000259" key="5">
    <source>
        <dbReference type="Pfam" id="PF12804"/>
    </source>
</evidence>
<name>A0A1C9HVK8_RHILT</name>
<proteinExistence type="predicted"/>
<dbReference type="InterPro" id="IPR050065">
    <property type="entry name" value="GlmU-like"/>
</dbReference>
<keyword evidence="1" id="KW-0808">Transferase</keyword>
<dbReference type="PANTHER" id="PTHR43584:SF8">
    <property type="entry name" value="N-ACETYLMURAMATE ALPHA-1-PHOSPHATE URIDYLYLTRANSFERASE"/>
    <property type="match status" value="1"/>
</dbReference>
<evidence type="ECO:0000256" key="1">
    <source>
        <dbReference type="ARBA" id="ARBA00022679"/>
    </source>
</evidence>
<feature type="region of interest" description="Disordered" evidence="4">
    <location>
        <begin position="1"/>
        <end position="31"/>
    </location>
</feature>
<keyword evidence="2" id="KW-0548">Nucleotidyltransferase</keyword>
<dbReference type="GO" id="GO:0016779">
    <property type="term" value="F:nucleotidyltransferase activity"/>
    <property type="evidence" value="ECO:0007669"/>
    <property type="project" value="UniProtKB-KW"/>
</dbReference>
<keyword evidence="3" id="KW-0460">Magnesium</keyword>
<reference evidence="6" key="1">
    <citation type="journal article" date="2015" name="BMC Genomics">
        <title>Transcriptome profiling of a Rhizobium leguminosarum bv. trifolii rosR mutant reveals the role of the transcriptional regulator RosR in motility, synthesis of cell-surface components, and other cellular processes.</title>
        <authorList>
            <person name="Rachwal K."/>
            <person name="Matczynska E."/>
            <person name="Janczarek M."/>
        </authorList>
    </citation>
    <scope>NUCLEOTIDE SEQUENCE</scope>
    <source>
        <strain evidence="6">Rt24.2</strain>
    </source>
</reference>
<organism evidence="6">
    <name type="scientific">Rhizobium leguminosarum bv. trifolii</name>
    <dbReference type="NCBI Taxonomy" id="386"/>
    <lineage>
        <taxon>Bacteria</taxon>
        <taxon>Pseudomonadati</taxon>
        <taxon>Pseudomonadota</taxon>
        <taxon>Alphaproteobacteria</taxon>
        <taxon>Hyphomicrobiales</taxon>
        <taxon>Rhizobiaceae</taxon>
        <taxon>Rhizobium/Agrobacterium group</taxon>
        <taxon>Rhizobium</taxon>
    </lineage>
</organism>
<dbReference type="EMBL" id="KX488364">
    <property type="protein sequence ID" value="AOO90728.1"/>
    <property type="molecule type" value="Genomic_DNA"/>
</dbReference>
<dbReference type="RefSeq" id="WP_245308421.1">
    <property type="nucleotide sequence ID" value="NZ_MAMO01000027.1"/>
</dbReference>
<evidence type="ECO:0000256" key="3">
    <source>
        <dbReference type="ARBA" id="ARBA00022842"/>
    </source>
</evidence>
<reference evidence="6" key="2">
    <citation type="journal article" date="2016" name="Front. Microbiol.">
        <title>The Regulatory Protein RosR Affects Rhizobium leguminosarum bv. trifolii Protein Profiles, Cell Surface Properties, and Symbiosis with Clover.</title>
        <authorList>
            <person name="Rachwal K."/>
            <person name="Boguszewska A."/>
            <person name="Kopcinska J."/>
            <person name="Karas M."/>
            <person name="Tchorzewski M."/>
            <person name="Janczarek M."/>
        </authorList>
    </citation>
    <scope>NUCLEOTIDE SEQUENCE</scope>
    <source>
        <strain evidence="6">Rt24.2</strain>
    </source>
</reference>
<protein>
    <submittedName>
        <fullName evidence="6">4-diphosphocytidyl-2C-methyl-D-erythritol synthase</fullName>
    </submittedName>
</protein>
<dbReference type="InterPro" id="IPR025877">
    <property type="entry name" value="MobA-like_NTP_Trfase"/>
</dbReference>
<evidence type="ECO:0000256" key="4">
    <source>
        <dbReference type="SAM" id="MobiDB-lite"/>
    </source>
</evidence>
<dbReference type="Pfam" id="PF12804">
    <property type="entry name" value="NTP_transf_3"/>
    <property type="match status" value="1"/>
</dbReference>
<sequence>MAYNNDGSATTPGEYGQVGRHRAKLNSSSRTGHNISEAITLAAGMGRRLGHLTANRPKALIEVAGEPLVSRLLSQMQRAGVSNATVVVGFLGDKLIAHVRSTSGAMNIDIVENPRYRSENNITSLGLALVPGRAVILSDCDVLLSDFPAHWLQPDGADITVPTRPLRPKETGTVLRRGMDGGWYIVVTRNCDETLPSDRKTISLYLLRSNEFVLDFHRNMRDAISGGETALYYEDILARSLGSKYRLGIIETESFDVTAFEIDTPEDLEEAESWVAAAGNNWLRSS</sequence>
<dbReference type="PANTHER" id="PTHR43584">
    <property type="entry name" value="NUCLEOTIDYL TRANSFERASE"/>
    <property type="match status" value="1"/>
</dbReference>
<evidence type="ECO:0000256" key="2">
    <source>
        <dbReference type="ARBA" id="ARBA00022695"/>
    </source>
</evidence>
<feature type="domain" description="MobA-like NTP transferase" evidence="5">
    <location>
        <begin position="38"/>
        <end position="166"/>
    </location>
</feature>
<dbReference type="SUPFAM" id="SSF53448">
    <property type="entry name" value="Nucleotide-diphospho-sugar transferases"/>
    <property type="match status" value="1"/>
</dbReference>
<evidence type="ECO:0000313" key="6">
    <source>
        <dbReference type="EMBL" id="AOO90728.1"/>
    </source>
</evidence>
<feature type="compositionally biased region" description="Polar residues" evidence="4">
    <location>
        <begin position="1"/>
        <end position="11"/>
    </location>
</feature>
<accession>A0A1C9HVK8</accession>
<dbReference type="AlphaFoldDB" id="A0A1C9HVK8"/>
<dbReference type="Gene3D" id="3.90.550.10">
    <property type="entry name" value="Spore Coat Polysaccharide Biosynthesis Protein SpsA, Chain A"/>
    <property type="match status" value="1"/>
</dbReference>